<feature type="signal peptide" evidence="3">
    <location>
        <begin position="1"/>
        <end position="31"/>
    </location>
</feature>
<evidence type="ECO:0000259" key="4">
    <source>
        <dbReference type="PROSITE" id="PS50076"/>
    </source>
</evidence>
<feature type="region of interest" description="Disordered" evidence="2">
    <location>
        <begin position="227"/>
        <end position="259"/>
    </location>
</feature>
<feature type="domain" description="J" evidence="4">
    <location>
        <begin position="32"/>
        <end position="105"/>
    </location>
</feature>
<feature type="chain" id="PRO_5035305095" description="J domain-containing protein" evidence="3">
    <location>
        <begin position="32"/>
        <end position="430"/>
    </location>
</feature>
<dbReference type="InterPro" id="IPR036869">
    <property type="entry name" value="J_dom_sf"/>
</dbReference>
<comment type="caution">
    <text evidence="5">The sequence shown here is derived from an EMBL/GenBank/DDBJ whole genome shotgun (WGS) entry which is preliminary data.</text>
</comment>
<proteinExistence type="predicted"/>
<dbReference type="PRINTS" id="PR00625">
    <property type="entry name" value="JDOMAIN"/>
</dbReference>
<dbReference type="Gene3D" id="1.10.287.110">
    <property type="entry name" value="DnaJ domain"/>
    <property type="match status" value="1"/>
</dbReference>
<dbReference type="SUPFAM" id="SSF46565">
    <property type="entry name" value="Chaperone J-domain"/>
    <property type="match status" value="1"/>
</dbReference>
<keyword evidence="1" id="KW-0143">Chaperone</keyword>
<evidence type="ECO:0000256" key="3">
    <source>
        <dbReference type="SAM" id="SignalP"/>
    </source>
</evidence>
<dbReference type="SUPFAM" id="SSF49493">
    <property type="entry name" value="HSP40/DnaJ peptide-binding domain"/>
    <property type="match status" value="1"/>
</dbReference>
<dbReference type="InterPro" id="IPR001623">
    <property type="entry name" value="DnaJ_domain"/>
</dbReference>
<dbReference type="PROSITE" id="PS00636">
    <property type="entry name" value="DNAJ_1"/>
    <property type="match status" value="1"/>
</dbReference>
<reference evidence="5" key="1">
    <citation type="submission" date="2021-05" db="EMBL/GenBank/DDBJ databases">
        <title>The genome of the haptophyte Pavlova lutheri (Diacronema luteri, Pavlovales) - a model for lipid biosynthesis in eukaryotic algae.</title>
        <authorList>
            <person name="Hulatt C.J."/>
            <person name="Posewitz M.C."/>
        </authorList>
    </citation>
    <scope>NUCLEOTIDE SEQUENCE</scope>
    <source>
        <strain evidence="5">NIVA-4/92</strain>
    </source>
</reference>
<keyword evidence="6" id="KW-1185">Reference proteome</keyword>
<evidence type="ECO:0000256" key="2">
    <source>
        <dbReference type="SAM" id="MobiDB-lite"/>
    </source>
</evidence>
<dbReference type="PANTHER" id="PTHR24078">
    <property type="entry name" value="DNAJ HOMOLOG SUBFAMILY C MEMBER"/>
    <property type="match status" value="1"/>
</dbReference>
<dbReference type="GO" id="GO:0006457">
    <property type="term" value="P:protein folding"/>
    <property type="evidence" value="ECO:0007669"/>
    <property type="project" value="InterPro"/>
</dbReference>
<dbReference type="EMBL" id="JAGTXO010000064">
    <property type="protein sequence ID" value="KAG8457720.1"/>
    <property type="molecule type" value="Genomic_DNA"/>
</dbReference>
<protein>
    <recommendedName>
        <fullName evidence="4">J domain-containing protein</fullName>
    </recommendedName>
</protein>
<keyword evidence="3" id="KW-0732">Signal</keyword>
<gene>
    <name evidence="5" type="ORF">KFE25_013226</name>
</gene>
<dbReference type="Proteomes" id="UP000751190">
    <property type="component" value="Unassembled WGS sequence"/>
</dbReference>
<accession>A0A8J5XBP5</accession>
<dbReference type="Pfam" id="PF00226">
    <property type="entry name" value="DnaJ"/>
    <property type="match status" value="1"/>
</dbReference>
<dbReference type="SMART" id="SM00271">
    <property type="entry name" value="DnaJ"/>
    <property type="match status" value="1"/>
</dbReference>
<dbReference type="InterPro" id="IPR051339">
    <property type="entry name" value="DnaJ_subfamily_B"/>
</dbReference>
<dbReference type="Pfam" id="PF01556">
    <property type="entry name" value="DnaJ_C"/>
    <property type="match status" value="1"/>
</dbReference>
<sequence>MAPRRVATTRVSARPRLALLLLLGCAAGRTASPYDALGLSARGRQATDAEVRAAYKKAALRYHPDRHSTADAPRKAAAEAKFKEAAAAYEVLSDPAKRAAYDRYGEQGLRAHEHGGGFAPAAAAAASAGGVPFFGGGGGGFGVQFGGGGGGMGAPFGSGGFTFQQFGAGAPGAFGGMPFGARVGGAAGGAAGGGLGGLGLDEIFGALFGGAGAGGIGGGGSGGGHPAWAGAGGARPPPARGARRARAAGAHDRASTRAGGAGARGAAAATVDVRCTLAQLYAGCERTLRVRHAGRTVTVTLAVTAGAAPGSALAPTRGSAASLGAAGLGALRFRVALVPHAWLTWEGDDLVWRCALTRAQARARKGVVLRLRALDGRALEVQTARLRVRNGTRHALRGEGMPRRGAARGARAGGRVERGDLVVLFSVAPR</sequence>
<dbReference type="Gene3D" id="2.60.260.20">
    <property type="entry name" value="Urease metallochaperone UreE, N-terminal domain"/>
    <property type="match status" value="1"/>
</dbReference>
<organism evidence="5 6">
    <name type="scientific">Diacronema lutheri</name>
    <name type="common">Unicellular marine alga</name>
    <name type="synonym">Monochrysis lutheri</name>
    <dbReference type="NCBI Taxonomy" id="2081491"/>
    <lineage>
        <taxon>Eukaryota</taxon>
        <taxon>Haptista</taxon>
        <taxon>Haptophyta</taxon>
        <taxon>Pavlovophyceae</taxon>
        <taxon>Pavlovales</taxon>
        <taxon>Pavlovaceae</taxon>
        <taxon>Diacronema</taxon>
    </lineage>
</organism>
<dbReference type="InterPro" id="IPR018253">
    <property type="entry name" value="DnaJ_domain_CS"/>
</dbReference>
<dbReference type="InterPro" id="IPR008971">
    <property type="entry name" value="HSP40/DnaJ_pept-bd"/>
</dbReference>
<evidence type="ECO:0000256" key="1">
    <source>
        <dbReference type="ARBA" id="ARBA00023186"/>
    </source>
</evidence>
<evidence type="ECO:0000313" key="6">
    <source>
        <dbReference type="Proteomes" id="UP000751190"/>
    </source>
</evidence>
<dbReference type="PANTHER" id="PTHR24078:SF553">
    <property type="entry name" value="DNAJ HOMOLOG SUBFAMILY B MEMBER 5"/>
    <property type="match status" value="1"/>
</dbReference>
<dbReference type="InterPro" id="IPR002939">
    <property type="entry name" value="DnaJ_C"/>
</dbReference>
<dbReference type="AlphaFoldDB" id="A0A8J5XBP5"/>
<dbReference type="OrthoDB" id="550424at2759"/>
<dbReference type="PROSITE" id="PS50076">
    <property type="entry name" value="DNAJ_2"/>
    <property type="match status" value="1"/>
</dbReference>
<dbReference type="GO" id="GO:0051082">
    <property type="term" value="F:unfolded protein binding"/>
    <property type="evidence" value="ECO:0007669"/>
    <property type="project" value="InterPro"/>
</dbReference>
<dbReference type="GO" id="GO:0051087">
    <property type="term" value="F:protein-folding chaperone binding"/>
    <property type="evidence" value="ECO:0007669"/>
    <property type="project" value="TreeGrafter"/>
</dbReference>
<name>A0A8J5XBP5_DIALT</name>
<evidence type="ECO:0000313" key="5">
    <source>
        <dbReference type="EMBL" id="KAG8457720.1"/>
    </source>
</evidence>
<dbReference type="GO" id="GO:0005829">
    <property type="term" value="C:cytosol"/>
    <property type="evidence" value="ECO:0007669"/>
    <property type="project" value="TreeGrafter"/>
</dbReference>
<dbReference type="CDD" id="cd06257">
    <property type="entry name" value="DnaJ"/>
    <property type="match status" value="1"/>
</dbReference>